<name>A0AAN1IEW6_BIFBR</name>
<accession>A0AAN1IEW6</accession>
<dbReference type="Proteomes" id="UP000232496">
    <property type="component" value="Chromosome"/>
</dbReference>
<protein>
    <submittedName>
        <fullName evidence="1">Uncharacterized protein</fullName>
    </submittedName>
</protein>
<sequence>MDSLPVTHAMNARNSALRAGSPRSATVLSRHASHLHRWGRDFVNPFLRIARPHKGHFLALEDLFLLIDQANPKSQAPRRINARLANHTPTHKTPVSLTADLRHTFLYLTRLTSCHIRNPLACRAPLVRYPASLLGFHGSLYLPLRRFDTCSILSSRSSRSARSFSRTSRSVSLLTSSCRKS</sequence>
<organism evidence="1 2">
    <name type="scientific">Bifidobacterium breve</name>
    <dbReference type="NCBI Taxonomy" id="1685"/>
    <lineage>
        <taxon>Bacteria</taxon>
        <taxon>Bacillati</taxon>
        <taxon>Actinomycetota</taxon>
        <taxon>Actinomycetes</taxon>
        <taxon>Bifidobacteriales</taxon>
        <taxon>Bifidobacteriaceae</taxon>
        <taxon>Bifidobacterium</taxon>
    </lineage>
</organism>
<proteinExistence type="predicted"/>
<dbReference type="AlphaFoldDB" id="A0AAN1IEW6"/>
<evidence type="ECO:0000313" key="2">
    <source>
        <dbReference type="Proteomes" id="UP000232496"/>
    </source>
</evidence>
<dbReference type="EMBL" id="CP023198">
    <property type="protein sequence ID" value="AUE18582.1"/>
    <property type="molecule type" value="Genomic_DNA"/>
</dbReference>
<evidence type="ECO:0000313" key="1">
    <source>
        <dbReference type="EMBL" id="AUE18582.1"/>
    </source>
</evidence>
<gene>
    <name evidence="1" type="ORF">DRBB29_1028</name>
</gene>
<reference evidence="1 2" key="1">
    <citation type="submission" date="2017-09" db="EMBL/GenBank/DDBJ databases">
        <title>Comparative genomics and methylome analysis of the gut commensal Bifidobacterium breve.</title>
        <authorList>
            <person name="Bottacini F."/>
            <person name="Morrissey R."/>
            <person name="Roberts R.J."/>
            <person name="James K."/>
            <person name="van Breen J."/>
            <person name="Egan M."/>
            <person name="Lambert J."/>
            <person name="van Limpt K."/>
            <person name="Stanton C."/>
            <person name="Knol J."/>
            <person name="O' Connell Motherway M."/>
            <person name="van Sinderen D."/>
        </authorList>
    </citation>
    <scope>NUCLEOTIDE SEQUENCE [LARGE SCALE GENOMIC DNA]</scope>
    <source>
        <strain evidence="1 2">DRBB29</strain>
    </source>
</reference>